<dbReference type="InterPro" id="IPR018649">
    <property type="entry name" value="SHOCT"/>
</dbReference>
<dbReference type="Gene3D" id="3.30.1390.10">
    <property type="match status" value="1"/>
</dbReference>
<feature type="domain" description="SHOCT" evidence="2">
    <location>
        <begin position="250"/>
        <end position="276"/>
    </location>
</feature>
<sequence>MARGCLPSRSRMHHAGNMGEEQITSGDPEDFGDGPYADHPMLSALPRGVRQRIADQIRRDRRIGAIKTLRDAVGPHLGLKEAKDIIDGLDVADGTRQPGKQAMPMQLASGKIDKGGTTLTLYRDGTFTTTGLIFTSDPDRLIGFSSEIDSMRRKSMTGRGAAAIVTTGLTGAPLSMFASNNRGVIYVTITGEWSGSKTYTTKNPGNNLLSSIRSLQAAADHLLSSASAPATTSEEGSATATQQNSDIATQLKMIAELHASGALSDEEFAAAKTRLLS</sequence>
<evidence type="ECO:0000259" key="2">
    <source>
        <dbReference type="Pfam" id="PF09851"/>
    </source>
</evidence>
<comment type="caution">
    <text evidence="3">The sequence shown here is derived from an EMBL/GenBank/DDBJ whole genome shotgun (WGS) entry which is preliminary data.</text>
</comment>
<proteinExistence type="predicted"/>
<evidence type="ECO:0000313" key="3">
    <source>
        <dbReference type="EMBL" id="RAU93499.1"/>
    </source>
</evidence>
<dbReference type="InterPro" id="IPR014719">
    <property type="entry name" value="Ribosomal_bL12_C/ClpS-like"/>
</dbReference>
<evidence type="ECO:0000256" key="1">
    <source>
        <dbReference type="SAM" id="MobiDB-lite"/>
    </source>
</evidence>
<feature type="region of interest" description="Disordered" evidence="1">
    <location>
        <begin position="1"/>
        <end position="42"/>
    </location>
</feature>
<reference evidence="3 4" key="1">
    <citation type="submission" date="2018-06" db="EMBL/GenBank/DDBJ databases">
        <title>NTM in soil in Japan.</title>
        <authorList>
            <person name="Ohya K."/>
        </authorList>
    </citation>
    <scope>NUCLEOTIDE SEQUENCE [LARGE SCALE GENOMIC DNA]</scope>
    <source>
        <strain evidence="3 4">GF76</strain>
    </source>
</reference>
<name>A0A329KEG8_9MYCO</name>
<dbReference type="Proteomes" id="UP000250347">
    <property type="component" value="Unassembled WGS sequence"/>
</dbReference>
<gene>
    <name evidence="3" type="ORF">DQP58_16230</name>
</gene>
<dbReference type="EMBL" id="QMEU01000050">
    <property type="protein sequence ID" value="RAU93499.1"/>
    <property type="molecule type" value="Genomic_DNA"/>
</dbReference>
<organism evidence="3 4">
    <name type="scientific">Mycobacterium colombiense</name>
    <dbReference type="NCBI Taxonomy" id="339268"/>
    <lineage>
        <taxon>Bacteria</taxon>
        <taxon>Bacillati</taxon>
        <taxon>Actinomycetota</taxon>
        <taxon>Actinomycetes</taxon>
        <taxon>Mycobacteriales</taxon>
        <taxon>Mycobacteriaceae</taxon>
        <taxon>Mycobacterium</taxon>
        <taxon>Mycobacterium avium complex (MAC)</taxon>
    </lineage>
</organism>
<dbReference type="AlphaFoldDB" id="A0A329KEG8"/>
<accession>A0A329KEG8</accession>
<dbReference type="Pfam" id="PF09851">
    <property type="entry name" value="SHOCT"/>
    <property type="match status" value="1"/>
</dbReference>
<protein>
    <recommendedName>
        <fullName evidence="2">SHOCT domain-containing protein</fullName>
    </recommendedName>
</protein>
<evidence type="ECO:0000313" key="4">
    <source>
        <dbReference type="Proteomes" id="UP000250347"/>
    </source>
</evidence>